<dbReference type="InterPro" id="IPR000014">
    <property type="entry name" value="PAS"/>
</dbReference>
<comment type="catalytic activity">
    <reaction evidence="1">
        <text>ATP + protein L-histidine = ADP + protein N-phospho-L-histidine.</text>
        <dbReference type="EC" id="2.7.13.3"/>
    </reaction>
</comment>
<dbReference type="NCBIfam" id="TIGR00229">
    <property type="entry name" value="sensory_box"/>
    <property type="match status" value="1"/>
</dbReference>
<evidence type="ECO:0000256" key="3">
    <source>
        <dbReference type="ARBA" id="ARBA00022553"/>
    </source>
</evidence>
<dbReference type="SUPFAM" id="SSF55785">
    <property type="entry name" value="PYP-like sensor domain (PAS domain)"/>
    <property type="match status" value="2"/>
</dbReference>
<accession>A0A227P3D1</accession>
<evidence type="ECO:0000259" key="7">
    <source>
        <dbReference type="PROSITE" id="PS50112"/>
    </source>
</evidence>
<dbReference type="SUPFAM" id="SSF55874">
    <property type="entry name" value="ATPase domain of HSP90 chaperone/DNA topoisomerase II/histidine kinase"/>
    <property type="match status" value="1"/>
</dbReference>
<dbReference type="GO" id="GO:0004673">
    <property type="term" value="F:protein histidine kinase activity"/>
    <property type="evidence" value="ECO:0007669"/>
    <property type="project" value="UniProtKB-EC"/>
</dbReference>
<dbReference type="InterPro" id="IPR003594">
    <property type="entry name" value="HATPase_dom"/>
</dbReference>
<keyword evidence="5 9" id="KW-0418">Kinase</keyword>
<gene>
    <name evidence="9" type="ORF">B0A64_14670</name>
</gene>
<evidence type="ECO:0000256" key="2">
    <source>
        <dbReference type="ARBA" id="ARBA00012438"/>
    </source>
</evidence>
<evidence type="ECO:0000256" key="5">
    <source>
        <dbReference type="ARBA" id="ARBA00022777"/>
    </source>
</evidence>
<dbReference type="Pfam" id="PF08447">
    <property type="entry name" value="PAS_3"/>
    <property type="match status" value="1"/>
</dbReference>
<dbReference type="AlphaFoldDB" id="A0A227P3D1"/>
<dbReference type="RefSeq" id="WP_089480272.1">
    <property type="nucleotide sequence ID" value="NZ_MUGS01000030.1"/>
</dbReference>
<dbReference type="Gene3D" id="3.30.450.20">
    <property type="entry name" value="PAS domain"/>
    <property type="match status" value="2"/>
</dbReference>
<dbReference type="CDD" id="cd00130">
    <property type="entry name" value="PAS"/>
    <property type="match status" value="2"/>
</dbReference>
<dbReference type="SMART" id="SM00387">
    <property type="entry name" value="HATPase_c"/>
    <property type="match status" value="1"/>
</dbReference>
<sequence length="506" mass="58590">MVFDLYGNEDCLEVNNFYKKLFAEMPDLLFQFVIDCDNKYSFPLVSKSADEIFELTAEMFSNDAKLIIYERIFPQDRDFFFQSLVKARREVKPWEIEFRALLPKKGLRWFKISSKTELATDGCVSFYGHVSDITELKDKEEKLRISEERFQFALEASTAGIWDWDMVTNTVFYSSLSLKILELESSDIFDDPERWDKIVHPDDLPKYYSDIQEHFDNKIPYYENYHRVMTSSGNYKWILDRGKVIKRDENGKPLRVIGTHTDISLQKEKELELIKTMKLYSDQNSRLVNFSHIVSHNLNTQAGNIKSILDFIDADLQKQTVSEMLEHLRTVSNDLNETISNLTQIVKTQSNINIAVVPLKLCDCIDKTISTIKGFDKQKNVTMINNVPKYLTIKFNPAYMESVLLNFATNAIKYAHPDRDPIIVFDFAIEPDGYKSLKITDNGLGIDLSIYGDLLFGMYKTFHKHREARGIGLYITRNQIEAMKGSISVESEVGVGTSFKIIFNDM</sequence>
<dbReference type="InterPro" id="IPR013655">
    <property type="entry name" value="PAS_fold_3"/>
</dbReference>
<dbReference type="InterPro" id="IPR000700">
    <property type="entry name" value="PAS-assoc_C"/>
</dbReference>
<dbReference type="PANTHER" id="PTHR43304:SF1">
    <property type="entry name" value="PAC DOMAIN-CONTAINING PROTEIN"/>
    <property type="match status" value="1"/>
</dbReference>
<dbReference type="PRINTS" id="PR00344">
    <property type="entry name" value="BCTRLSENSOR"/>
</dbReference>
<dbReference type="Pfam" id="PF02518">
    <property type="entry name" value="HATPase_c"/>
    <property type="match status" value="1"/>
</dbReference>
<dbReference type="Proteomes" id="UP000214684">
    <property type="component" value="Unassembled WGS sequence"/>
</dbReference>
<dbReference type="InterPro" id="IPR036890">
    <property type="entry name" value="HATPase_C_sf"/>
</dbReference>
<keyword evidence="4" id="KW-0808">Transferase</keyword>
<evidence type="ECO:0000313" key="9">
    <source>
        <dbReference type="EMBL" id="OXG04437.1"/>
    </source>
</evidence>
<evidence type="ECO:0000313" key="10">
    <source>
        <dbReference type="Proteomes" id="UP000214684"/>
    </source>
</evidence>
<dbReference type="InterPro" id="IPR005467">
    <property type="entry name" value="His_kinase_dom"/>
</dbReference>
<feature type="domain" description="Histidine kinase" evidence="6">
    <location>
        <begin position="293"/>
        <end position="506"/>
    </location>
</feature>
<dbReference type="EC" id="2.7.13.3" evidence="2"/>
<dbReference type="PANTHER" id="PTHR43304">
    <property type="entry name" value="PHYTOCHROME-LIKE PROTEIN CPH1"/>
    <property type="match status" value="1"/>
</dbReference>
<name>A0A227P3D1_9FLAO</name>
<dbReference type="InterPro" id="IPR052162">
    <property type="entry name" value="Sensor_kinase/Photoreceptor"/>
</dbReference>
<dbReference type="SMART" id="SM00091">
    <property type="entry name" value="PAS"/>
    <property type="match status" value="2"/>
</dbReference>
<dbReference type="InterPro" id="IPR004358">
    <property type="entry name" value="Sig_transdc_His_kin-like_C"/>
</dbReference>
<dbReference type="InterPro" id="IPR035965">
    <property type="entry name" value="PAS-like_dom_sf"/>
</dbReference>
<evidence type="ECO:0000256" key="4">
    <source>
        <dbReference type="ARBA" id="ARBA00022679"/>
    </source>
</evidence>
<dbReference type="SMART" id="SM00086">
    <property type="entry name" value="PAC"/>
    <property type="match status" value="2"/>
</dbReference>
<reference evidence="9 10" key="1">
    <citation type="submission" date="2016-11" db="EMBL/GenBank/DDBJ databases">
        <title>Whole genomes of Flavobacteriaceae.</title>
        <authorList>
            <person name="Stine C."/>
            <person name="Li C."/>
            <person name="Tadesse D."/>
        </authorList>
    </citation>
    <scope>NUCLEOTIDE SEQUENCE [LARGE SCALE GENOMIC DNA]</scope>
    <source>
        <strain evidence="9 10">DSM 24704</strain>
    </source>
</reference>
<protein>
    <recommendedName>
        <fullName evidence="2">histidine kinase</fullName>
        <ecNumber evidence="2">2.7.13.3</ecNumber>
    </recommendedName>
</protein>
<keyword evidence="10" id="KW-1185">Reference proteome</keyword>
<dbReference type="InterPro" id="IPR001610">
    <property type="entry name" value="PAC"/>
</dbReference>
<comment type="caution">
    <text evidence="9">The sequence shown here is derived from an EMBL/GenBank/DDBJ whole genome shotgun (WGS) entry which is preliminary data.</text>
</comment>
<keyword evidence="3" id="KW-0597">Phosphoprotein</keyword>
<evidence type="ECO:0000259" key="6">
    <source>
        <dbReference type="PROSITE" id="PS50109"/>
    </source>
</evidence>
<dbReference type="EMBL" id="MUGS01000030">
    <property type="protein sequence ID" value="OXG04437.1"/>
    <property type="molecule type" value="Genomic_DNA"/>
</dbReference>
<proteinExistence type="predicted"/>
<feature type="domain" description="PAS" evidence="7">
    <location>
        <begin position="146"/>
        <end position="218"/>
    </location>
</feature>
<evidence type="ECO:0000256" key="1">
    <source>
        <dbReference type="ARBA" id="ARBA00000085"/>
    </source>
</evidence>
<feature type="domain" description="PAC" evidence="8">
    <location>
        <begin position="222"/>
        <end position="275"/>
    </location>
</feature>
<dbReference type="Gene3D" id="3.30.565.10">
    <property type="entry name" value="Histidine kinase-like ATPase, C-terminal domain"/>
    <property type="match status" value="1"/>
</dbReference>
<dbReference type="PROSITE" id="PS50113">
    <property type="entry name" value="PAC"/>
    <property type="match status" value="1"/>
</dbReference>
<dbReference type="PROSITE" id="PS50109">
    <property type="entry name" value="HIS_KIN"/>
    <property type="match status" value="1"/>
</dbReference>
<dbReference type="OrthoDB" id="5522855at2"/>
<organism evidence="9 10">
    <name type="scientific">Flavobacterium araucananum</name>
    <dbReference type="NCBI Taxonomy" id="946678"/>
    <lineage>
        <taxon>Bacteria</taxon>
        <taxon>Pseudomonadati</taxon>
        <taxon>Bacteroidota</taxon>
        <taxon>Flavobacteriia</taxon>
        <taxon>Flavobacteriales</taxon>
        <taxon>Flavobacteriaceae</taxon>
        <taxon>Flavobacterium</taxon>
    </lineage>
</organism>
<evidence type="ECO:0000259" key="8">
    <source>
        <dbReference type="PROSITE" id="PS50113"/>
    </source>
</evidence>
<dbReference type="PROSITE" id="PS50112">
    <property type="entry name" value="PAS"/>
    <property type="match status" value="1"/>
</dbReference>